<proteinExistence type="predicted"/>
<keyword evidence="4" id="KW-1185">Reference proteome</keyword>
<dbReference type="InterPro" id="IPR007863">
    <property type="entry name" value="Peptidase_M16_C"/>
</dbReference>
<dbReference type="AlphaFoldDB" id="A0A1I1BD48"/>
<gene>
    <name evidence="3" type="ORF">SAMN05216266_11386</name>
</gene>
<organism evidence="3 4">
    <name type="scientific">Amycolatopsis marina</name>
    <dbReference type="NCBI Taxonomy" id="490629"/>
    <lineage>
        <taxon>Bacteria</taxon>
        <taxon>Bacillati</taxon>
        <taxon>Actinomycetota</taxon>
        <taxon>Actinomycetes</taxon>
        <taxon>Pseudonocardiales</taxon>
        <taxon>Pseudonocardiaceae</taxon>
        <taxon>Amycolatopsis</taxon>
    </lineage>
</organism>
<dbReference type="EMBL" id="FOKG01000013">
    <property type="protein sequence ID" value="SFB48037.1"/>
    <property type="molecule type" value="Genomic_DNA"/>
</dbReference>
<dbReference type="STRING" id="490629.SAMN05216266_11386"/>
<feature type="domain" description="Peptidase M16 C-terminal" evidence="2">
    <location>
        <begin position="178"/>
        <end position="352"/>
    </location>
</feature>
<sequence length="435" mass="46584">MTAVSEVPGIEPCAPLTPPSWTREVLPNGLRVIAAQRATSLLEVRLRVPFTGAPGAAAVLVAATMLSGTSGRARGDLQMALHEIGGQLHASADADNLLIRGSALTEHAERLLGILADVVIRAVYPADAVTVARARIAHAMRVSKNQPGLVVHEELNRRLYPEHPYGAASPEAAQVLAVDRVDLTQLHRERIRPAGATLVLVGDLRPDVAVRLAHAALDRWQHTGPVPEAPPAPSFVPGPADIVHRPDAVQSSVRLAMAGIGPLDPRFAALQLANLVLGGYFSARLVENLRERNGFAYTPGSMLMHRRLTTLLVVSFEVATQLTKAALEETYRELDRISTDPIQGAEVDRARRYTLGRQGLALTSAAGVADLITELDDQGADLCWFAEHGERLAGVSATEVSRAAARFLAPSKTSGVVLCDKEMVHKGHSRTGRIR</sequence>
<protein>
    <submittedName>
        <fullName evidence="3">Predicted Zn-dependent peptidase</fullName>
    </submittedName>
</protein>
<dbReference type="PANTHER" id="PTHR11851">
    <property type="entry name" value="METALLOPROTEASE"/>
    <property type="match status" value="1"/>
</dbReference>
<evidence type="ECO:0000259" key="1">
    <source>
        <dbReference type="Pfam" id="PF00675"/>
    </source>
</evidence>
<reference evidence="4" key="1">
    <citation type="submission" date="2016-10" db="EMBL/GenBank/DDBJ databases">
        <authorList>
            <person name="Varghese N."/>
            <person name="Submissions S."/>
        </authorList>
    </citation>
    <scope>NUCLEOTIDE SEQUENCE [LARGE SCALE GENOMIC DNA]</scope>
    <source>
        <strain evidence="4">CGMCC 4.3568</strain>
    </source>
</reference>
<dbReference type="InterPro" id="IPR011765">
    <property type="entry name" value="Pept_M16_N"/>
</dbReference>
<dbReference type="InterPro" id="IPR050361">
    <property type="entry name" value="MPP/UQCRC_Complex"/>
</dbReference>
<dbReference type="RefSeq" id="WP_091675010.1">
    <property type="nucleotide sequence ID" value="NZ_FOKG01000013.1"/>
</dbReference>
<dbReference type="Pfam" id="PF05193">
    <property type="entry name" value="Peptidase_M16_C"/>
    <property type="match status" value="1"/>
</dbReference>
<dbReference type="Proteomes" id="UP000243799">
    <property type="component" value="Unassembled WGS sequence"/>
</dbReference>
<feature type="domain" description="Peptidase M16 N-terminal" evidence="1">
    <location>
        <begin position="60"/>
        <end position="166"/>
    </location>
</feature>
<dbReference type="Pfam" id="PF00675">
    <property type="entry name" value="Peptidase_M16"/>
    <property type="match status" value="1"/>
</dbReference>
<name>A0A1I1BD48_9PSEU</name>
<evidence type="ECO:0000259" key="2">
    <source>
        <dbReference type="Pfam" id="PF05193"/>
    </source>
</evidence>
<evidence type="ECO:0000313" key="4">
    <source>
        <dbReference type="Proteomes" id="UP000243799"/>
    </source>
</evidence>
<dbReference type="SUPFAM" id="SSF63411">
    <property type="entry name" value="LuxS/MPP-like metallohydrolase"/>
    <property type="match status" value="2"/>
</dbReference>
<dbReference type="GO" id="GO:0046872">
    <property type="term" value="F:metal ion binding"/>
    <property type="evidence" value="ECO:0007669"/>
    <property type="project" value="InterPro"/>
</dbReference>
<dbReference type="OrthoDB" id="9811314at2"/>
<accession>A0A1I1BD48</accession>
<dbReference type="PANTHER" id="PTHR11851:SF224">
    <property type="entry name" value="PROCESSING PROTEASE"/>
    <property type="match status" value="1"/>
</dbReference>
<dbReference type="InterPro" id="IPR011249">
    <property type="entry name" value="Metalloenz_LuxS/M16"/>
</dbReference>
<dbReference type="Gene3D" id="3.30.830.10">
    <property type="entry name" value="Metalloenzyme, LuxS/M16 peptidase-like"/>
    <property type="match status" value="2"/>
</dbReference>
<evidence type="ECO:0000313" key="3">
    <source>
        <dbReference type="EMBL" id="SFB48037.1"/>
    </source>
</evidence>